<proteinExistence type="predicted"/>
<gene>
    <name evidence="1" type="ORF">ACFYNQ_51040</name>
</gene>
<protein>
    <recommendedName>
        <fullName evidence="3">Nucleotidyltransferase</fullName>
    </recommendedName>
</protein>
<keyword evidence="2" id="KW-1185">Reference proteome</keyword>
<comment type="caution">
    <text evidence="1">The sequence shown here is derived from an EMBL/GenBank/DDBJ whole genome shotgun (WGS) entry which is preliminary data.</text>
</comment>
<organism evidence="1 2">
    <name type="scientific">Streptomyces hokutonensis</name>
    <dbReference type="NCBI Taxonomy" id="1306990"/>
    <lineage>
        <taxon>Bacteria</taxon>
        <taxon>Bacillati</taxon>
        <taxon>Actinomycetota</taxon>
        <taxon>Actinomycetes</taxon>
        <taxon>Kitasatosporales</taxon>
        <taxon>Streptomycetaceae</taxon>
        <taxon>Streptomyces</taxon>
    </lineage>
</organism>
<dbReference type="Proteomes" id="UP001601303">
    <property type="component" value="Unassembled WGS sequence"/>
</dbReference>
<accession>A0ABW6ML45</accession>
<evidence type="ECO:0000313" key="1">
    <source>
        <dbReference type="EMBL" id="MFE9606858.1"/>
    </source>
</evidence>
<dbReference type="RefSeq" id="WP_388115682.1">
    <property type="nucleotide sequence ID" value="NZ_JBIAHM010000040.1"/>
</dbReference>
<reference evidence="1 2" key="1">
    <citation type="submission" date="2024-10" db="EMBL/GenBank/DDBJ databases">
        <title>The Natural Products Discovery Center: Release of the First 8490 Sequenced Strains for Exploring Actinobacteria Biosynthetic Diversity.</title>
        <authorList>
            <person name="Kalkreuter E."/>
            <person name="Kautsar S.A."/>
            <person name="Yang D."/>
            <person name="Bader C.D."/>
            <person name="Teijaro C.N."/>
            <person name="Fluegel L."/>
            <person name="Davis C.M."/>
            <person name="Simpson J.R."/>
            <person name="Lauterbach L."/>
            <person name="Steele A.D."/>
            <person name="Gui C."/>
            <person name="Meng S."/>
            <person name="Li G."/>
            <person name="Viehrig K."/>
            <person name="Ye F."/>
            <person name="Su P."/>
            <person name="Kiefer A.F."/>
            <person name="Nichols A."/>
            <person name="Cepeda A.J."/>
            <person name="Yan W."/>
            <person name="Fan B."/>
            <person name="Jiang Y."/>
            <person name="Adhikari A."/>
            <person name="Zheng C.-J."/>
            <person name="Schuster L."/>
            <person name="Cowan T.M."/>
            <person name="Smanski M.J."/>
            <person name="Chevrette M.G."/>
            <person name="De Carvalho L.P.S."/>
            <person name="Shen B."/>
        </authorList>
    </citation>
    <scope>NUCLEOTIDE SEQUENCE [LARGE SCALE GENOMIC DNA]</scope>
    <source>
        <strain evidence="1 2">NPDC006488</strain>
    </source>
</reference>
<dbReference type="EMBL" id="JBIAHM010000040">
    <property type="protein sequence ID" value="MFE9606858.1"/>
    <property type="molecule type" value="Genomic_DNA"/>
</dbReference>
<evidence type="ECO:0000313" key="2">
    <source>
        <dbReference type="Proteomes" id="UP001601303"/>
    </source>
</evidence>
<evidence type="ECO:0008006" key="3">
    <source>
        <dbReference type="Google" id="ProtNLM"/>
    </source>
</evidence>
<name>A0ABW6ML45_9ACTN</name>
<sequence>MSNADPDVDMWCRYLLFTPLAARRMVAASMSKVQHKTRLFMEASNIDDTNIYISGSLARGEPTVCRLSSNGYRLVSDIDLLAVVKEGSTHEHPITGLESHLRRTCPGLKPTVYVVPCSGIGALRSFFARDLSVAFDRPLAETYPLAAPAVPYVGQEEQFEVLIHHLSAWLLGPAAEGARDDDHVGEPWCDRDLIEIKLLADCLWILQDVPTVGTVRYGDAYRRCDSLCTQLDRQEIELIVHAHEVHPEAGKVNVDVVGRLVKSLLRFFHITPGGHSLHQLIELLTDRAAASTDLLAVYRYSLPLFLLSRSSQGSVSRQAAEGFRLAWEDLDSDQIIDGRHALHRIRQLARTAQAADSGEPESHLRSLRKDYYHHLGAQNFGCEND</sequence>